<gene>
    <name evidence="1" type="ordered locus">Btus_2927</name>
</gene>
<dbReference type="RefSeq" id="WP_013076843.1">
    <property type="nucleotide sequence ID" value="NC_014098.1"/>
</dbReference>
<dbReference type="Proteomes" id="UP000002368">
    <property type="component" value="Chromosome"/>
</dbReference>
<dbReference type="EMBL" id="CP002017">
    <property type="protein sequence ID" value="ADG07562.1"/>
    <property type="molecule type" value="Genomic_DNA"/>
</dbReference>
<dbReference type="AlphaFoldDB" id="D5WVL9"/>
<dbReference type="STRING" id="562970.Btus_2927"/>
<evidence type="ECO:0000313" key="2">
    <source>
        <dbReference type="Proteomes" id="UP000002368"/>
    </source>
</evidence>
<proteinExistence type="predicted"/>
<sequence length="79" mass="9060">MAEFYGLSVQDFVAEEKPPVNSVDRRDRRRGEQSCRAAKSRKMLGLICDESTNHRTLVAQTSEARGLRWQNPQVLSLLR</sequence>
<accession>D5WVL9</accession>
<reference evidence="1 2" key="1">
    <citation type="journal article" date="2011" name="Stand. Genomic Sci.">
        <title>Complete genome sequence of the thermophilic, hydrogen-oxidizing Bacillus tusciae type strain (T2) and reclassification in the new genus, Kyrpidia gen. nov. as Kyrpidia tusciae comb. nov. and emendation of the family Alicyclobacillaceae da Costa and Rainey, 2010.</title>
        <authorList>
            <person name="Klenk H.P."/>
            <person name="Lapidus A."/>
            <person name="Chertkov O."/>
            <person name="Copeland A."/>
            <person name="Del Rio T.G."/>
            <person name="Nolan M."/>
            <person name="Lucas S."/>
            <person name="Chen F."/>
            <person name="Tice H."/>
            <person name="Cheng J.F."/>
            <person name="Han C."/>
            <person name="Bruce D."/>
            <person name="Goodwin L."/>
            <person name="Pitluck S."/>
            <person name="Pati A."/>
            <person name="Ivanova N."/>
            <person name="Mavromatis K."/>
            <person name="Daum C."/>
            <person name="Chen A."/>
            <person name="Palaniappan K."/>
            <person name="Chang Y.J."/>
            <person name="Land M."/>
            <person name="Hauser L."/>
            <person name="Jeffries C.D."/>
            <person name="Detter J.C."/>
            <person name="Rohde M."/>
            <person name="Abt B."/>
            <person name="Pukall R."/>
            <person name="Goker M."/>
            <person name="Bristow J."/>
            <person name="Markowitz V."/>
            <person name="Hugenholtz P."/>
            <person name="Eisen J.A."/>
        </authorList>
    </citation>
    <scope>NUCLEOTIDE SEQUENCE [LARGE SCALE GENOMIC DNA]</scope>
    <source>
        <strain evidence="1 2">DSM 2912</strain>
    </source>
</reference>
<dbReference type="HOGENOM" id="CLU_2601452_0_0_9"/>
<evidence type="ECO:0000313" key="1">
    <source>
        <dbReference type="EMBL" id="ADG07562.1"/>
    </source>
</evidence>
<name>D5WVL9_KYRT2</name>
<dbReference type="KEGG" id="bts:Btus_2927"/>
<organism evidence="1 2">
    <name type="scientific">Kyrpidia tusciae (strain DSM 2912 / NBRC 15312 / T2)</name>
    <name type="common">Bacillus tusciae</name>
    <dbReference type="NCBI Taxonomy" id="562970"/>
    <lineage>
        <taxon>Bacteria</taxon>
        <taxon>Bacillati</taxon>
        <taxon>Bacillota</taxon>
        <taxon>Bacilli</taxon>
        <taxon>Bacillales</taxon>
        <taxon>Alicyclobacillaceae</taxon>
        <taxon>Kyrpidia</taxon>
    </lineage>
</organism>
<keyword evidence="2" id="KW-1185">Reference proteome</keyword>
<protein>
    <submittedName>
        <fullName evidence="1">Uncharacterized protein</fullName>
    </submittedName>
</protein>